<dbReference type="STRING" id="66430.ACS04_04710"/>
<sequence length="134" mass="14918">MFDIAKVQAAPSEDLLTPDNAVMLFVDHQPQMFSAWGMLGTEVRRDLTRQFFTPGADLDGVVWGSDGQSTYTRGPAAHDAPMRPLHGASMGAWAIPGAPYESWPDIWTVTDPGRPPDGRSSHREYLFDFSRRPR</sequence>
<organism evidence="2 3">
    <name type="scientific">Streptomyces roseus</name>
    <dbReference type="NCBI Taxonomy" id="66430"/>
    <lineage>
        <taxon>Bacteria</taxon>
        <taxon>Bacillati</taxon>
        <taxon>Actinomycetota</taxon>
        <taxon>Actinomycetes</taxon>
        <taxon>Kitasatosporales</taxon>
        <taxon>Streptomycetaceae</taxon>
        <taxon>Streptomyces</taxon>
    </lineage>
</organism>
<keyword evidence="3" id="KW-1185">Reference proteome</keyword>
<feature type="region of interest" description="Disordered" evidence="1">
    <location>
        <begin position="110"/>
        <end position="134"/>
    </location>
</feature>
<accession>A0A0J6XWB7</accession>
<dbReference type="PATRIC" id="fig|66430.4.peg.2316"/>
<dbReference type="AlphaFoldDB" id="A0A0J6XWB7"/>
<dbReference type="EMBL" id="LFML01000016">
    <property type="protein sequence ID" value="KMO99028.1"/>
    <property type="molecule type" value="Genomic_DNA"/>
</dbReference>
<feature type="compositionally biased region" description="Basic and acidic residues" evidence="1">
    <location>
        <begin position="114"/>
        <end position="134"/>
    </location>
</feature>
<reference evidence="2 3" key="1">
    <citation type="submission" date="2015-06" db="EMBL/GenBank/DDBJ databases">
        <title>Recapitulation of the evolution of biosynthetic gene clusters reveals hidden chemical diversity on bacterial genomes.</title>
        <authorList>
            <person name="Cruz-Morales P."/>
            <person name="Martinez-Guerrero C."/>
            <person name="Morales-Escalante M.A."/>
            <person name="Yanez-Guerra L.A."/>
            <person name="Kopp J.F."/>
            <person name="Feldmann J."/>
            <person name="Ramos-Aboites H.E."/>
            <person name="Barona-Gomez F."/>
        </authorList>
    </citation>
    <scope>NUCLEOTIDE SEQUENCE [LARGE SCALE GENOMIC DNA]</scope>
    <source>
        <strain evidence="2 3">ATCC 31245</strain>
    </source>
</reference>
<protein>
    <submittedName>
        <fullName evidence="2">Uncharacterized protein</fullName>
    </submittedName>
</protein>
<evidence type="ECO:0000256" key="1">
    <source>
        <dbReference type="SAM" id="MobiDB-lite"/>
    </source>
</evidence>
<proteinExistence type="predicted"/>
<evidence type="ECO:0000313" key="2">
    <source>
        <dbReference type="EMBL" id="KMO99028.1"/>
    </source>
</evidence>
<gene>
    <name evidence="2" type="ORF">ACS04_04710</name>
</gene>
<comment type="caution">
    <text evidence="2">The sequence shown here is derived from an EMBL/GenBank/DDBJ whole genome shotgun (WGS) entry which is preliminary data.</text>
</comment>
<name>A0A0J6XWB7_9ACTN</name>
<dbReference type="Proteomes" id="UP000035932">
    <property type="component" value="Unassembled WGS sequence"/>
</dbReference>
<evidence type="ECO:0000313" key="3">
    <source>
        <dbReference type="Proteomes" id="UP000035932"/>
    </source>
</evidence>